<evidence type="ECO:0000313" key="3">
    <source>
        <dbReference type="Proteomes" id="UP000031952"/>
    </source>
</evidence>
<dbReference type="PROSITE" id="PS50005">
    <property type="entry name" value="TPR"/>
    <property type="match status" value="1"/>
</dbReference>
<sequence>MIYNFIIKKDNWYVNLMYLKFLLFALLLIFPLISKAKAYDISDTFIEYYKQGAKYYYAGQYDLALKSYNKAIKLNPNFAQSYAEKGLTLSNLKQFD</sequence>
<organism evidence="2 3">
    <name type="scientific">Rickettsia asembonensis</name>
    <dbReference type="NCBI Taxonomy" id="1068590"/>
    <lineage>
        <taxon>Bacteria</taxon>
        <taxon>Pseudomonadati</taxon>
        <taxon>Pseudomonadota</taxon>
        <taxon>Alphaproteobacteria</taxon>
        <taxon>Rickettsiales</taxon>
        <taxon>Rickettsiaceae</taxon>
        <taxon>Rickettsieae</taxon>
        <taxon>Rickettsia</taxon>
        <taxon>spotted fever group</taxon>
    </lineage>
</organism>
<protein>
    <submittedName>
        <fullName evidence="2">Uncharacterized protein</fullName>
    </submittedName>
</protein>
<keyword evidence="3" id="KW-1185">Reference proteome</keyword>
<gene>
    <name evidence="2" type="ORF">SB78_06695</name>
</gene>
<keyword evidence="1" id="KW-0802">TPR repeat</keyword>
<reference evidence="2 3" key="1">
    <citation type="submission" date="2014-12" db="EMBL/GenBank/DDBJ databases">
        <title>Whole genome sequence of Candidatus Rickettsia asemboensis strain NMRCii isolated from cat fleas in west Kenya.</title>
        <authorList>
            <person name="Jima D."/>
            <person name="Luce-Fedrow A."/>
            <person name="Yang Y."/>
            <person name="Maina A.N."/>
            <person name="Snesrud E.C."/>
            <person name="Jarman R.G."/>
            <person name="Richards A.L."/>
            <person name="Hang J."/>
        </authorList>
    </citation>
    <scope>NUCLEOTIDE SEQUENCE [LARGE SCALE GENOMIC DNA]</scope>
    <source>
        <strain evidence="2 3">NMRCii</strain>
    </source>
</reference>
<dbReference type="InterPro" id="IPR019734">
    <property type="entry name" value="TPR_rpt"/>
</dbReference>
<dbReference type="AlphaFoldDB" id="A0A0C2R7P2"/>
<evidence type="ECO:0000256" key="1">
    <source>
        <dbReference type="PROSITE-ProRule" id="PRU00339"/>
    </source>
</evidence>
<dbReference type="PROSITE" id="PS50293">
    <property type="entry name" value="TPR_REGION"/>
    <property type="match status" value="1"/>
</dbReference>
<evidence type="ECO:0000313" key="2">
    <source>
        <dbReference type="EMBL" id="KIJ88288.1"/>
    </source>
</evidence>
<dbReference type="Gene3D" id="1.25.40.10">
    <property type="entry name" value="Tetratricopeptide repeat domain"/>
    <property type="match status" value="1"/>
</dbReference>
<dbReference type="EMBL" id="JWSW01000082">
    <property type="protein sequence ID" value="KIJ88288.1"/>
    <property type="molecule type" value="Genomic_DNA"/>
</dbReference>
<accession>A0A0C2R7P2</accession>
<name>A0A0C2R7P2_9RICK</name>
<dbReference type="SUPFAM" id="SSF48452">
    <property type="entry name" value="TPR-like"/>
    <property type="match status" value="1"/>
</dbReference>
<dbReference type="Proteomes" id="UP000031952">
    <property type="component" value="Unassembled WGS sequence"/>
</dbReference>
<dbReference type="RefSeq" id="WP_041079571.1">
    <property type="nucleotide sequence ID" value="NZ_CP116496.1"/>
</dbReference>
<dbReference type="SMART" id="SM00028">
    <property type="entry name" value="TPR"/>
    <property type="match status" value="1"/>
</dbReference>
<comment type="caution">
    <text evidence="2">The sequence shown here is derived from an EMBL/GenBank/DDBJ whole genome shotgun (WGS) entry which is preliminary data.</text>
</comment>
<dbReference type="InterPro" id="IPR011990">
    <property type="entry name" value="TPR-like_helical_dom_sf"/>
</dbReference>
<proteinExistence type="predicted"/>
<feature type="repeat" description="TPR" evidence="1">
    <location>
        <begin position="45"/>
        <end position="78"/>
    </location>
</feature>
<dbReference type="Pfam" id="PF13414">
    <property type="entry name" value="TPR_11"/>
    <property type="match status" value="1"/>
</dbReference>